<accession>A0A6C0DVA2</accession>
<dbReference type="EMBL" id="MN739677">
    <property type="protein sequence ID" value="QHT20408.1"/>
    <property type="molecule type" value="Genomic_DNA"/>
</dbReference>
<proteinExistence type="predicted"/>
<dbReference type="SUPFAM" id="SSF56219">
    <property type="entry name" value="DNase I-like"/>
    <property type="match status" value="1"/>
</dbReference>
<evidence type="ECO:0000256" key="1">
    <source>
        <dbReference type="SAM" id="MobiDB-lite"/>
    </source>
</evidence>
<name>A0A6C0DVA2_9ZZZZ</name>
<feature type="region of interest" description="Disordered" evidence="1">
    <location>
        <begin position="375"/>
        <end position="420"/>
    </location>
</feature>
<evidence type="ECO:0008006" key="3">
    <source>
        <dbReference type="Google" id="ProtNLM"/>
    </source>
</evidence>
<evidence type="ECO:0000313" key="2">
    <source>
        <dbReference type="EMBL" id="QHT20408.1"/>
    </source>
</evidence>
<feature type="compositionally biased region" description="Basic residues" evidence="1">
    <location>
        <begin position="384"/>
        <end position="420"/>
    </location>
</feature>
<sequence>MSDILVGTYNMSFAGDAGLDPNRPGVFESEAAFHKTNTSADKRQFWINALENVKKFVNEPTAGFIGFQEINKTPDGSATGSGALASAIKGEKGTFEVITEEIVVSPFVKPAISIAWDTAKLGSKEDHKIVDLDYVPSEPIANKQTGRPMLMVLTNKGYLLISLHAPNYPPTYTSEFPDLRTAINTNIKSFMGDKAIDSNKVFIVGDFNDRFDALQSITLETDVELKYQGKAPRSCCHNWDSTCTDGRFEKKIGLSKRNTRDDIGTCRVPTYQDMIDQGKLTVEKFTEIKATSKAAANKAEANGKPRPKVIVETDTIALAGPGLRFELGSEGNIENYRYYSDKVFGAEPVGDIHIFPVDRKDASTESDHEMVVAEFKIPDATAGGRRRSRRKTHRKSHRKSNHKTHHKSHHKHSKKTHRKH</sequence>
<dbReference type="AlphaFoldDB" id="A0A6C0DVA2"/>
<organism evidence="2">
    <name type="scientific">viral metagenome</name>
    <dbReference type="NCBI Taxonomy" id="1070528"/>
    <lineage>
        <taxon>unclassified sequences</taxon>
        <taxon>metagenomes</taxon>
        <taxon>organismal metagenomes</taxon>
    </lineage>
</organism>
<reference evidence="2" key="1">
    <citation type="journal article" date="2020" name="Nature">
        <title>Giant virus diversity and host interactions through global metagenomics.</title>
        <authorList>
            <person name="Schulz F."/>
            <person name="Roux S."/>
            <person name="Paez-Espino D."/>
            <person name="Jungbluth S."/>
            <person name="Walsh D.A."/>
            <person name="Denef V.J."/>
            <person name="McMahon K.D."/>
            <person name="Konstantinidis K.T."/>
            <person name="Eloe-Fadrosh E.A."/>
            <person name="Kyrpides N.C."/>
            <person name="Woyke T."/>
        </authorList>
    </citation>
    <scope>NUCLEOTIDE SEQUENCE</scope>
    <source>
        <strain evidence="2">GVMAG-M-3300023174-60</strain>
    </source>
</reference>
<dbReference type="InterPro" id="IPR036691">
    <property type="entry name" value="Endo/exonu/phosph_ase_sf"/>
</dbReference>
<protein>
    <recommendedName>
        <fullName evidence="3">Endonuclease/exonuclease/phosphatase domain-containing protein</fullName>
    </recommendedName>
</protein>